<proteinExistence type="predicted"/>
<dbReference type="GO" id="GO:0016020">
    <property type="term" value="C:membrane"/>
    <property type="evidence" value="ECO:0007669"/>
    <property type="project" value="UniProtKB-SubCell"/>
</dbReference>
<dbReference type="Proteomes" id="UP000887116">
    <property type="component" value="Unassembled WGS sequence"/>
</dbReference>
<dbReference type="PANTHER" id="PTHR15036">
    <property type="entry name" value="PIKACHURIN-LIKE PROTEIN"/>
    <property type="match status" value="1"/>
</dbReference>
<name>A0A8X6LPM0_TRICU</name>
<dbReference type="PROSITE" id="PS50025">
    <property type="entry name" value="LAM_G_DOMAIN"/>
    <property type="match status" value="1"/>
</dbReference>
<organism evidence="3 4">
    <name type="scientific">Trichonephila clavata</name>
    <name type="common">Joro spider</name>
    <name type="synonym">Nephila clavata</name>
    <dbReference type="NCBI Taxonomy" id="2740835"/>
    <lineage>
        <taxon>Eukaryota</taxon>
        <taxon>Metazoa</taxon>
        <taxon>Ecdysozoa</taxon>
        <taxon>Arthropoda</taxon>
        <taxon>Chelicerata</taxon>
        <taxon>Arachnida</taxon>
        <taxon>Araneae</taxon>
        <taxon>Araneomorphae</taxon>
        <taxon>Entelegynae</taxon>
        <taxon>Araneoidea</taxon>
        <taxon>Nephilidae</taxon>
        <taxon>Trichonephila</taxon>
    </lineage>
</organism>
<comment type="caution">
    <text evidence="1">Lacks conserved residue(s) required for the propagation of feature annotation.</text>
</comment>
<gene>
    <name evidence="3" type="primary">EGFLAM</name>
    <name evidence="3" type="ORF">TNCT_200841</name>
</gene>
<feature type="domain" description="Laminin G" evidence="2">
    <location>
        <begin position="1"/>
        <end position="105"/>
    </location>
</feature>
<sequence>MNRSKEPLAVGMWHSVFISRTGRDGILEVDNQPKVEGISPGAFTQLSLPLNMYIGGVHDARDVARKASITESFTGCIQKVTGIEELFLIVQNIFLLYSITIHISI</sequence>
<dbReference type="Gene3D" id="2.60.120.200">
    <property type="match status" value="1"/>
</dbReference>
<protein>
    <submittedName>
        <fullName evidence="3">Pikachurin</fullName>
    </submittedName>
</protein>
<dbReference type="AlphaFoldDB" id="A0A8X6LPM0"/>
<dbReference type="InterPro" id="IPR013320">
    <property type="entry name" value="ConA-like_dom_sf"/>
</dbReference>
<keyword evidence="4" id="KW-1185">Reference proteome</keyword>
<dbReference type="PANTHER" id="PTHR15036:SF85">
    <property type="entry name" value="SP2353, ISOFORM A"/>
    <property type="match status" value="1"/>
</dbReference>
<dbReference type="InterPro" id="IPR001791">
    <property type="entry name" value="Laminin_G"/>
</dbReference>
<evidence type="ECO:0000313" key="4">
    <source>
        <dbReference type="Proteomes" id="UP000887116"/>
    </source>
</evidence>
<evidence type="ECO:0000259" key="2">
    <source>
        <dbReference type="PROSITE" id="PS50025"/>
    </source>
</evidence>
<evidence type="ECO:0000256" key="1">
    <source>
        <dbReference type="PROSITE-ProRule" id="PRU00122"/>
    </source>
</evidence>
<dbReference type="OrthoDB" id="6515763at2759"/>
<reference evidence="3" key="1">
    <citation type="submission" date="2020-07" db="EMBL/GenBank/DDBJ databases">
        <title>Multicomponent nature underlies the extraordinary mechanical properties of spider dragline silk.</title>
        <authorList>
            <person name="Kono N."/>
            <person name="Nakamura H."/>
            <person name="Mori M."/>
            <person name="Yoshida Y."/>
            <person name="Ohtoshi R."/>
            <person name="Malay A.D."/>
            <person name="Moran D.A.P."/>
            <person name="Tomita M."/>
            <person name="Numata K."/>
            <person name="Arakawa K."/>
        </authorList>
    </citation>
    <scope>NUCLEOTIDE SEQUENCE</scope>
</reference>
<dbReference type="Pfam" id="PF00054">
    <property type="entry name" value="Laminin_G_1"/>
    <property type="match status" value="1"/>
</dbReference>
<dbReference type="CDD" id="cd00110">
    <property type="entry name" value="LamG"/>
    <property type="match status" value="1"/>
</dbReference>
<comment type="caution">
    <text evidence="3">The sequence shown here is derived from an EMBL/GenBank/DDBJ whole genome shotgun (WGS) entry which is preliminary data.</text>
</comment>
<dbReference type="EMBL" id="BMAO01007326">
    <property type="protein sequence ID" value="GFR15204.1"/>
    <property type="molecule type" value="Genomic_DNA"/>
</dbReference>
<dbReference type="SUPFAM" id="SSF49899">
    <property type="entry name" value="Concanavalin A-like lectins/glucanases"/>
    <property type="match status" value="1"/>
</dbReference>
<accession>A0A8X6LPM0</accession>
<dbReference type="InterPro" id="IPR050372">
    <property type="entry name" value="Neurexin-related_CASP"/>
</dbReference>
<evidence type="ECO:0000313" key="3">
    <source>
        <dbReference type="EMBL" id="GFR15204.1"/>
    </source>
</evidence>